<dbReference type="SUPFAM" id="SSF52151">
    <property type="entry name" value="FabD/lysophospholipase-like"/>
    <property type="match status" value="1"/>
</dbReference>
<keyword evidence="1" id="KW-0596">Phosphopantetheine</keyword>
<evidence type="ECO:0000256" key="2">
    <source>
        <dbReference type="ARBA" id="ARBA00022553"/>
    </source>
</evidence>
<dbReference type="PANTHER" id="PTHR43775:SF51">
    <property type="entry name" value="INACTIVE PHENOLPHTHIOCEROL SYNTHESIS POLYKETIDE SYNTHASE TYPE I PKS1-RELATED"/>
    <property type="match status" value="1"/>
</dbReference>
<dbReference type="InterPro" id="IPR014043">
    <property type="entry name" value="Acyl_transferase_dom"/>
</dbReference>
<evidence type="ECO:0000259" key="6">
    <source>
        <dbReference type="PROSITE" id="PS52019"/>
    </source>
</evidence>
<dbReference type="Gene3D" id="3.40.366.10">
    <property type="entry name" value="Malonyl-Coenzyme A Acyl Carrier Protein, domain 2"/>
    <property type="match status" value="1"/>
</dbReference>
<proteinExistence type="predicted"/>
<evidence type="ECO:0000256" key="1">
    <source>
        <dbReference type="ARBA" id="ARBA00022450"/>
    </source>
</evidence>
<dbReference type="InterPro" id="IPR049900">
    <property type="entry name" value="PKS_mFAS_DH"/>
</dbReference>
<dbReference type="RefSeq" id="WP_149656571.1">
    <property type="nucleotide sequence ID" value="NZ_VTZN01000370.1"/>
</dbReference>
<evidence type="ECO:0000256" key="5">
    <source>
        <dbReference type="PROSITE-ProRule" id="PRU01363"/>
    </source>
</evidence>
<evidence type="ECO:0000256" key="4">
    <source>
        <dbReference type="ARBA" id="ARBA00023315"/>
    </source>
</evidence>
<dbReference type="Gene3D" id="3.10.129.110">
    <property type="entry name" value="Polyketide synthase dehydratase"/>
    <property type="match status" value="1"/>
</dbReference>
<keyword evidence="8" id="KW-1185">Reference proteome</keyword>
<dbReference type="InterPro" id="IPR001227">
    <property type="entry name" value="Ac_transferase_dom_sf"/>
</dbReference>
<feature type="non-terminal residue" evidence="7">
    <location>
        <position position="1"/>
    </location>
</feature>
<dbReference type="OrthoDB" id="9778690at2"/>
<dbReference type="InterPro" id="IPR016035">
    <property type="entry name" value="Acyl_Trfase/lysoPLipase"/>
</dbReference>
<dbReference type="FunFam" id="3.40.366.10:FF:000002">
    <property type="entry name" value="Probable polyketide synthase 2"/>
    <property type="match status" value="1"/>
</dbReference>
<protein>
    <submittedName>
        <fullName evidence="7">Acyltransferase domain-containing protein</fullName>
    </submittedName>
</protein>
<feature type="region of interest" description="N-terminal hotdog fold" evidence="5">
    <location>
        <begin position="419"/>
        <end position="542"/>
    </location>
</feature>
<dbReference type="SUPFAM" id="SSF55048">
    <property type="entry name" value="Probable ACP-binding domain of malonyl-CoA ACP transacylase"/>
    <property type="match status" value="1"/>
</dbReference>
<evidence type="ECO:0000313" key="7">
    <source>
        <dbReference type="EMBL" id="KAA1243144.1"/>
    </source>
</evidence>
<dbReference type="SMART" id="SM00827">
    <property type="entry name" value="PKS_AT"/>
    <property type="match status" value="1"/>
</dbReference>
<dbReference type="EMBL" id="VTZN01000370">
    <property type="protein sequence ID" value="KAA1243144.1"/>
    <property type="molecule type" value="Genomic_DNA"/>
</dbReference>
<accession>A0A5B1B7A7</accession>
<dbReference type="InterPro" id="IPR050091">
    <property type="entry name" value="PKS_NRPS_Biosynth_Enz"/>
</dbReference>
<keyword evidence="3 7" id="KW-0808">Transferase</keyword>
<keyword evidence="2" id="KW-0597">Phosphoprotein</keyword>
<gene>
    <name evidence="7" type="ORF">F0Q45_25840</name>
</gene>
<dbReference type="PROSITE" id="PS52019">
    <property type="entry name" value="PKS_MFAS_DH"/>
    <property type="match status" value="1"/>
</dbReference>
<feature type="domain" description="PKS/mFAS DH" evidence="6">
    <location>
        <begin position="419"/>
        <end position="556"/>
    </location>
</feature>
<dbReference type="InterPro" id="IPR049552">
    <property type="entry name" value="PKS_DH_N"/>
</dbReference>
<organism evidence="7 8">
    <name type="scientific">Mycobacterium simiae</name>
    <name type="common">Mycobacterium habana</name>
    <dbReference type="NCBI Taxonomy" id="1784"/>
    <lineage>
        <taxon>Bacteria</taxon>
        <taxon>Bacillati</taxon>
        <taxon>Actinomycetota</taxon>
        <taxon>Actinomycetes</taxon>
        <taxon>Mycobacteriales</taxon>
        <taxon>Mycobacteriaceae</taxon>
        <taxon>Mycobacterium</taxon>
        <taxon>Mycobacterium simiae complex</taxon>
    </lineage>
</organism>
<dbReference type="GO" id="GO:0004312">
    <property type="term" value="F:fatty acid synthase activity"/>
    <property type="evidence" value="ECO:0007669"/>
    <property type="project" value="TreeGrafter"/>
</dbReference>
<evidence type="ECO:0000256" key="3">
    <source>
        <dbReference type="ARBA" id="ARBA00022679"/>
    </source>
</evidence>
<feature type="non-terminal residue" evidence="7">
    <location>
        <position position="556"/>
    </location>
</feature>
<reference evidence="7 8" key="1">
    <citation type="submission" date="2019-09" db="EMBL/GenBank/DDBJ databases">
        <title>Report of infection by Mycobacterium simiae a patient suffering from pulmonary tuberculosis.</title>
        <authorList>
            <person name="Mohanty P.S."/>
            <person name="Bansal A.K."/>
            <person name="Singh H."/>
            <person name="Sharma S."/>
            <person name="Patil S.A."/>
            <person name="Upadhaya P."/>
            <person name="Singh P.K."/>
            <person name="Kumar D."/>
            <person name="Kumar S."/>
            <person name="Singh R.K."/>
            <person name="Chaudhary B."/>
        </authorList>
    </citation>
    <scope>NUCLEOTIDE SEQUENCE [LARGE SCALE GENOMIC DNA]</scope>
    <source>
        <strain evidence="7 8">JAL-560-SIM</strain>
    </source>
</reference>
<dbReference type="AlphaFoldDB" id="A0A5B1B7A7"/>
<name>A0A5B1B7A7_MYCSI</name>
<dbReference type="Pfam" id="PF21089">
    <property type="entry name" value="PKS_DH_N"/>
    <property type="match status" value="1"/>
</dbReference>
<comment type="caution">
    <text evidence="5">Lacks conserved residue(s) required for the propagation of feature annotation.</text>
</comment>
<dbReference type="SMART" id="SM00826">
    <property type="entry name" value="PKS_DH"/>
    <property type="match status" value="1"/>
</dbReference>
<dbReference type="InterPro" id="IPR020807">
    <property type="entry name" value="PKS_DH"/>
</dbReference>
<dbReference type="Pfam" id="PF00698">
    <property type="entry name" value="Acyl_transf_1"/>
    <property type="match status" value="1"/>
</dbReference>
<evidence type="ECO:0000313" key="8">
    <source>
        <dbReference type="Proteomes" id="UP000324701"/>
    </source>
</evidence>
<dbReference type="GO" id="GO:0006633">
    <property type="term" value="P:fatty acid biosynthetic process"/>
    <property type="evidence" value="ECO:0007669"/>
    <property type="project" value="TreeGrafter"/>
</dbReference>
<dbReference type="PANTHER" id="PTHR43775">
    <property type="entry name" value="FATTY ACID SYNTHASE"/>
    <property type="match status" value="1"/>
</dbReference>
<dbReference type="InterPro" id="IPR042104">
    <property type="entry name" value="PKS_dehydratase_sf"/>
</dbReference>
<comment type="caution">
    <text evidence="7">The sequence shown here is derived from an EMBL/GenBank/DDBJ whole genome shotgun (WGS) entry which is preliminary data.</text>
</comment>
<dbReference type="Gene3D" id="3.30.70.3290">
    <property type="match status" value="1"/>
</dbReference>
<dbReference type="Proteomes" id="UP000324701">
    <property type="component" value="Unassembled WGS sequence"/>
</dbReference>
<keyword evidence="4 7" id="KW-0012">Acyltransferase</keyword>
<sequence length="556" mass="58271">WSLVSTRSLFEHRAVVVGADRARILDELAGVAAGEPGAGVVVGRARPVGKTVFVFPGQGSQWAGMGVELLDTSTVFAEKMRRCDKALAEYVAWSLIDVVRRAPGAPDLDRVDVVQPVLWAIMVSLAELWRSAGVIPDAVIGHSQGEIAAACVAGALSLQDAARVVALRSRLVTQLSGAGGMASIACGLSRAQELVAASGDRLNIAAINGNSSIVVSGDMDALNELIQRCAADQVRARRIDVDYASHSGHVETIRAELLRLLASITPRSSSLAFISTVTGELMDTAGLDAAYWYKSIRQTVQFEQAVHTAFDHGYQVFVESSPHPVLVASIEETLANQEHSNDATVVPTLGRDDGALQRFWLSAGQAHVAGVQVDWAAVIGGGRQVALPTYGFVRRRFWLSEFDAAGGDVRRLGLAGAEHGLLGAVVQRPDSGEVVLTGHLSTAAQPWLADHAVSGVVLFPGAGFVELAVRAGDAVGCGVVEELTLSAPLVVPPLGAVQVQLVVGAPDTTGRRTLSMYSRPAQSVSGWTWHAEGLLGVGVVAAAADLSRWPPAGATP</sequence>
<dbReference type="InterPro" id="IPR016036">
    <property type="entry name" value="Malonyl_transacylase_ACP-bd"/>
</dbReference>